<gene>
    <name evidence="1" type="ORF">EAH73_11980</name>
</gene>
<keyword evidence="2" id="KW-1185">Reference proteome</keyword>
<name>A0A502GXA0_9BACT</name>
<comment type="caution">
    <text evidence="1">The sequence shown here is derived from an EMBL/GenBank/DDBJ whole genome shotgun (WGS) entry which is preliminary data.</text>
</comment>
<accession>A0A502GXA0</accession>
<protein>
    <submittedName>
        <fullName evidence="1">Uncharacterized protein</fullName>
    </submittedName>
</protein>
<evidence type="ECO:0000313" key="1">
    <source>
        <dbReference type="EMBL" id="TPG66082.1"/>
    </source>
</evidence>
<evidence type="ECO:0000313" key="2">
    <source>
        <dbReference type="Proteomes" id="UP000317646"/>
    </source>
</evidence>
<dbReference type="EMBL" id="RCYZ01000004">
    <property type="protein sequence ID" value="TPG66082.1"/>
    <property type="molecule type" value="Genomic_DNA"/>
</dbReference>
<dbReference type="Proteomes" id="UP000317646">
    <property type="component" value="Unassembled WGS sequence"/>
</dbReference>
<sequence length="138" mass="15500">MSTHTAGMLSIYTVTDLYNYYTARFTLPGAKVPSYFNFEIYTAAGPVYSLVASDAYFFSVFGDRYLTTPAKRADLQNLYVSYGINVNNSVAVNQQAFLRLMKDLRGGVSLSIEQTQFPGHWLRVELNNNNSLTYISCS</sequence>
<dbReference type="AlphaFoldDB" id="A0A502GXA0"/>
<proteinExistence type="predicted"/>
<reference evidence="1 2" key="1">
    <citation type="journal article" date="2019" name="Environ. Microbiol.">
        <title>Species interactions and distinct microbial communities in high Arctic permafrost affected cryosols are associated with the CH4 and CO2 gas fluxes.</title>
        <authorList>
            <person name="Altshuler I."/>
            <person name="Hamel J."/>
            <person name="Turney S."/>
            <person name="Magnuson E."/>
            <person name="Levesque R."/>
            <person name="Greer C."/>
            <person name="Whyte L.G."/>
        </authorList>
    </citation>
    <scope>NUCLEOTIDE SEQUENCE [LARGE SCALE GENOMIC DNA]</scope>
    <source>
        <strain evidence="1 2">S9.2P</strain>
    </source>
</reference>
<organism evidence="1 2">
    <name type="scientific">Hymenobacter nivis</name>
    <dbReference type="NCBI Taxonomy" id="1850093"/>
    <lineage>
        <taxon>Bacteria</taxon>
        <taxon>Pseudomonadati</taxon>
        <taxon>Bacteroidota</taxon>
        <taxon>Cytophagia</taxon>
        <taxon>Cytophagales</taxon>
        <taxon>Hymenobacteraceae</taxon>
        <taxon>Hymenobacter</taxon>
    </lineage>
</organism>